<dbReference type="Proteomes" id="UP000604046">
    <property type="component" value="Unassembled WGS sequence"/>
</dbReference>
<protein>
    <submittedName>
        <fullName evidence="1">Klhl3 protein</fullName>
    </submittedName>
</protein>
<reference evidence="1" key="1">
    <citation type="submission" date="2021-02" db="EMBL/GenBank/DDBJ databases">
        <authorList>
            <person name="Dougan E. K."/>
            <person name="Rhodes N."/>
            <person name="Thang M."/>
            <person name="Chan C."/>
        </authorList>
    </citation>
    <scope>NUCLEOTIDE SEQUENCE</scope>
</reference>
<accession>A0A812TEF4</accession>
<gene>
    <name evidence="1" type="primary">klhl3</name>
    <name evidence="1" type="ORF">SNAT2548_LOCUS29287</name>
</gene>
<evidence type="ECO:0000313" key="2">
    <source>
        <dbReference type="Proteomes" id="UP000604046"/>
    </source>
</evidence>
<proteinExistence type="predicted"/>
<dbReference type="AlphaFoldDB" id="A0A812TEF4"/>
<comment type="caution">
    <text evidence="1">The sequence shown here is derived from an EMBL/GenBank/DDBJ whole genome shotgun (WGS) entry which is preliminary data.</text>
</comment>
<dbReference type="EMBL" id="CAJNDS010002550">
    <property type="protein sequence ID" value="CAE7523202.1"/>
    <property type="molecule type" value="Genomic_DNA"/>
</dbReference>
<dbReference type="OrthoDB" id="10480106at2759"/>
<sequence>MAPHGIEFPSIERLMEKDSKKSARIEFLGSPSTAFTSSAKVVVSFPGVHGYAWTVLTHLAAQGTEQVLSSCVFLPDHRAVGYGTHILDAKGFFGACHCNHLYPGKPPIRDGCFWYILWMERTLQAARQDCELIVVTMEDGDLGNSQKAEVRFLQDSKLKFQKVTIREFADMVLDKSSGTACPVAQTAGCEIDLSRIDFQRMGVLAPVEEVEFLGSSSEAFMRSSKVVVSFPGRYGYAKAVLTRLAARKNSSLLTICVFIAQEMDLGYGKHILESETLSEGRVCGHCYCQKLYGKVQPWGCFWFAWWKERLAQATKVGAGLIVVSGEDGSLGDSQQGEVEFLRSSNYGFRLLSISEFANFVRDCESLEQYGPSSCLCS</sequence>
<evidence type="ECO:0000313" key="1">
    <source>
        <dbReference type="EMBL" id="CAE7523202.1"/>
    </source>
</evidence>
<keyword evidence="2" id="KW-1185">Reference proteome</keyword>
<organism evidence="1 2">
    <name type="scientific">Symbiodinium natans</name>
    <dbReference type="NCBI Taxonomy" id="878477"/>
    <lineage>
        <taxon>Eukaryota</taxon>
        <taxon>Sar</taxon>
        <taxon>Alveolata</taxon>
        <taxon>Dinophyceae</taxon>
        <taxon>Suessiales</taxon>
        <taxon>Symbiodiniaceae</taxon>
        <taxon>Symbiodinium</taxon>
    </lineage>
</organism>
<name>A0A812TEF4_9DINO</name>